<proteinExistence type="predicted"/>
<dbReference type="AlphaFoldDB" id="A0A5B7ISR6"/>
<gene>
    <name evidence="1" type="ORF">E2C01_079226</name>
</gene>
<name>A0A5B7ISR6_PORTR</name>
<evidence type="ECO:0000313" key="1">
    <source>
        <dbReference type="EMBL" id="MPC84487.1"/>
    </source>
</evidence>
<sequence>MFQVYVNGIQNGVANYINLFGDNAKLLRVIKTQEDCLLLEEDIHKIYEWRKNWKLEFHAKKCHVIEVRKSKRRPVWNYLMREEQIMKTKEEKDPGVVMQENLNPEKHITKIFRYTNIKVALQYLDKDILKKIIMSMIGPMLGYAAVMWSPSLKKDVRRLV</sequence>
<evidence type="ECO:0008006" key="3">
    <source>
        <dbReference type="Google" id="ProtNLM"/>
    </source>
</evidence>
<protein>
    <recommendedName>
        <fullName evidence="3">Reverse transcriptase domain-containing protein</fullName>
    </recommendedName>
</protein>
<reference evidence="1 2" key="1">
    <citation type="submission" date="2019-05" db="EMBL/GenBank/DDBJ databases">
        <title>Another draft genome of Portunus trituberculatus and its Hox gene families provides insights of decapod evolution.</title>
        <authorList>
            <person name="Jeong J.-H."/>
            <person name="Song I."/>
            <person name="Kim S."/>
            <person name="Choi T."/>
            <person name="Kim D."/>
            <person name="Ryu S."/>
            <person name="Kim W."/>
        </authorList>
    </citation>
    <scope>NUCLEOTIDE SEQUENCE [LARGE SCALE GENOMIC DNA]</scope>
    <source>
        <tissue evidence="1">Muscle</tissue>
    </source>
</reference>
<accession>A0A5B7ISR6</accession>
<keyword evidence="2" id="KW-1185">Reference proteome</keyword>
<evidence type="ECO:0000313" key="2">
    <source>
        <dbReference type="Proteomes" id="UP000324222"/>
    </source>
</evidence>
<dbReference type="EMBL" id="VSRR010065551">
    <property type="protein sequence ID" value="MPC84487.1"/>
    <property type="molecule type" value="Genomic_DNA"/>
</dbReference>
<dbReference type="Proteomes" id="UP000324222">
    <property type="component" value="Unassembled WGS sequence"/>
</dbReference>
<dbReference type="OrthoDB" id="6379840at2759"/>
<organism evidence="1 2">
    <name type="scientific">Portunus trituberculatus</name>
    <name type="common">Swimming crab</name>
    <name type="synonym">Neptunus trituberculatus</name>
    <dbReference type="NCBI Taxonomy" id="210409"/>
    <lineage>
        <taxon>Eukaryota</taxon>
        <taxon>Metazoa</taxon>
        <taxon>Ecdysozoa</taxon>
        <taxon>Arthropoda</taxon>
        <taxon>Crustacea</taxon>
        <taxon>Multicrustacea</taxon>
        <taxon>Malacostraca</taxon>
        <taxon>Eumalacostraca</taxon>
        <taxon>Eucarida</taxon>
        <taxon>Decapoda</taxon>
        <taxon>Pleocyemata</taxon>
        <taxon>Brachyura</taxon>
        <taxon>Eubrachyura</taxon>
        <taxon>Portunoidea</taxon>
        <taxon>Portunidae</taxon>
        <taxon>Portuninae</taxon>
        <taxon>Portunus</taxon>
    </lineage>
</organism>
<comment type="caution">
    <text evidence="1">The sequence shown here is derived from an EMBL/GenBank/DDBJ whole genome shotgun (WGS) entry which is preliminary data.</text>
</comment>